<name>A0A0F9WCJ2_9ZZZZ</name>
<protein>
    <submittedName>
        <fullName evidence="1">Uncharacterized protein</fullName>
    </submittedName>
</protein>
<sequence length="76" mass="8256">MDTCWRAALTGIATRYPGWREPAGSVRWPSVPSTAADPAGIDTRTRLRRGVNTLEVGQAQYSVRFPLRRLGIAGSG</sequence>
<accession>A0A0F9WCJ2</accession>
<proteinExistence type="predicted"/>
<dbReference type="AlphaFoldDB" id="A0A0F9WCJ2"/>
<evidence type="ECO:0000313" key="1">
    <source>
        <dbReference type="EMBL" id="KKN83546.1"/>
    </source>
</evidence>
<reference evidence="1" key="1">
    <citation type="journal article" date="2015" name="Nature">
        <title>Complex archaea that bridge the gap between prokaryotes and eukaryotes.</title>
        <authorList>
            <person name="Spang A."/>
            <person name="Saw J.H."/>
            <person name="Jorgensen S.L."/>
            <person name="Zaremba-Niedzwiedzka K."/>
            <person name="Martijn J."/>
            <person name="Lind A.E."/>
            <person name="van Eijk R."/>
            <person name="Schleper C."/>
            <person name="Guy L."/>
            <person name="Ettema T.J."/>
        </authorList>
    </citation>
    <scope>NUCLEOTIDE SEQUENCE</scope>
</reference>
<organism evidence="1">
    <name type="scientific">marine sediment metagenome</name>
    <dbReference type="NCBI Taxonomy" id="412755"/>
    <lineage>
        <taxon>unclassified sequences</taxon>
        <taxon>metagenomes</taxon>
        <taxon>ecological metagenomes</taxon>
    </lineage>
</organism>
<gene>
    <name evidence="1" type="ORF">LCGC14_0297850</name>
</gene>
<dbReference type="EMBL" id="LAZR01000183">
    <property type="protein sequence ID" value="KKN83546.1"/>
    <property type="molecule type" value="Genomic_DNA"/>
</dbReference>
<comment type="caution">
    <text evidence="1">The sequence shown here is derived from an EMBL/GenBank/DDBJ whole genome shotgun (WGS) entry which is preliminary data.</text>
</comment>